<comment type="cofactor">
    <cofactor evidence="13">
        <name>Mg(2+)</name>
        <dbReference type="ChEBI" id="CHEBI:18420"/>
    </cofactor>
    <text evidence="13">Binds 2 magnesium ions per tetramer.</text>
</comment>
<dbReference type="InterPro" id="IPR010978">
    <property type="entry name" value="tRNA-bd_arm"/>
</dbReference>
<accession>A0ABV6C5A4</accession>
<dbReference type="InterPro" id="IPR004188">
    <property type="entry name" value="Phe-tRNA_ligase_II_N"/>
</dbReference>
<evidence type="ECO:0000256" key="8">
    <source>
        <dbReference type="ARBA" id="ARBA00022840"/>
    </source>
</evidence>
<protein>
    <recommendedName>
        <fullName evidence="13">Phenylalanine--tRNA ligase alpha subunit</fullName>
        <ecNumber evidence="13">6.1.1.20</ecNumber>
    </recommendedName>
    <alternativeName>
        <fullName evidence="13">Phenylalanyl-tRNA synthetase alpha subunit</fullName>
        <shortName evidence="13">PheRS</shortName>
    </alternativeName>
</protein>
<evidence type="ECO:0000256" key="5">
    <source>
        <dbReference type="ARBA" id="ARBA00022598"/>
    </source>
</evidence>
<proteinExistence type="inferred from homology"/>
<keyword evidence="11 13" id="KW-0030">Aminoacyl-tRNA synthetase</keyword>
<dbReference type="EC" id="6.1.1.20" evidence="13"/>
<comment type="subcellular location">
    <subcellularLocation>
        <location evidence="1 13">Cytoplasm</location>
    </subcellularLocation>
</comment>
<feature type="domain" description="Aminoacyl-transfer RNA synthetases class-II family profile" evidence="15">
    <location>
        <begin position="148"/>
        <end position="379"/>
    </location>
</feature>
<dbReference type="InterPro" id="IPR006195">
    <property type="entry name" value="aa-tRNA-synth_II"/>
</dbReference>
<dbReference type="Gene3D" id="3.30.930.10">
    <property type="entry name" value="Bira Bifunctional Protein, Domain 2"/>
    <property type="match status" value="1"/>
</dbReference>
<evidence type="ECO:0000256" key="2">
    <source>
        <dbReference type="ARBA" id="ARBA00010207"/>
    </source>
</evidence>
<evidence type="ECO:0000259" key="15">
    <source>
        <dbReference type="PROSITE" id="PS50862"/>
    </source>
</evidence>
<reference evidence="16 17" key="1">
    <citation type="submission" date="2024-09" db="EMBL/GenBank/DDBJ databases">
        <authorList>
            <person name="Sun Q."/>
            <person name="Mori K."/>
        </authorList>
    </citation>
    <scope>NUCLEOTIDE SEQUENCE [LARGE SCALE GENOMIC DNA]</scope>
    <source>
        <strain evidence="16 17">JCM 15389</strain>
    </source>
</reference>
<evidence type="ECO:0000256" key="13">
    <source>
        <dbReference type="HAMAP-Rule" id="MF_00281"/>
    </source>
</evidence>
<evidence type="ECO:0000256" key="1">
    <source>
        <dbReference type="ARBA" id="ARBA00004496"/>
    </source>
</evidence>
<dbReference type="InterPro" id="IPR004529">
    <property type="entry name" value="Phe-tRNA-synth_IIc_asu"/>
</dbReference>
<evidence type="ECO:0000256" key="9">
    <source>
        <dbReference type="ARBA" id="ARBA00022842"/>
    </source>
</evidence>
<keyword evidence="5 13" id="KW-0436">Ligase</keyword>
<keyword evidence="6 13" id="KW-0479">Metal-binding</keyword>
<dbReference type="PANTHER" id="PTHR11538">
    <property type="entry name" value="PHENYLALANYL-TRNA SYNTHETASE"/>
    <property type="match status" value="1"/>
</dbReference>
<evidence type="ECO:0000256" key="6">
    <source>
        <dbReference type="ARBA" id="ARBA00022723"/>
    </source>
</evidence>
<keyword evidence="10 13" id="KW-0648">Protein biosynthesis</keyword>
<evidence type="ECO:0000256" key="11">
    <source>
        <dbReference type="ARBA" id="ARBA00023146"/>
    </source>
</evidence>
<keyword evidence="17" id="KW-1185">Reference proteome</keyword>
<comment type="caution">
    <text evidence="16">The sequence shown here is derived from an EMBL/GenBank/DDBJ whole genome shotgun (WGS) entry which is preliminary data.</text>
</comment>
<dbReference type="Proteomes" id="UP001589788">
    <property type="component" value="Unassembled WGS sequence"/>
</dbReference>
<dbReference type="Pfam" id="PF01409">
    <property type="entry name" value="tRNA-synt_2d"/>
    <property type="match status" value="1"/>
</dbReference>
<organism evidence="16 17">
    <name type="scientific">Aciditerrimonas ferrireducens</name>
    <dbReference type="NCBI Taxonomy" id="667306"/>
    <lineage>
        <taxon>Bacteria</taxon>
        <taxon>Bacillati</taxon>
        <taxon>Actinomycetota</taxon>
        <taxon>Acidimicrobiia</taxon>
        <taxon>Acidimicrobiales</taxon>
        <taxon>Acidimicrobiaceae</taxon>
        <taxon>Aciditerrimonas</taxon>
    </lineage>
</organism>
<keyword evidence="4 13" id="KW-0963">Cytoplasm</keyword>
<evidence type="ECO:0000256" key="14">
    <source>
        <dbReference type="SAM" id="MobiDB-lite"/>
    </source>
</evidence>
<name>A0ABV6C5A4_9ACTN</name>
<sequence length="379" mass="40160">MVGEAGGDAEGQEGPLADPAVDPAGWTAGALARIDSATSLAALEGLAQALTGKASALAQAHRRLGSLDAAERRAVGQALHEARTRVQVALAERRAQVAAAEREAQVAAERLDLSEVLAAVGAAALGARSPAMLGVAGRGHRHLVERTREELEEVFVGLGFEVAEGPEVETDWFNFEALHMPPGHPARGMFDTFYLEVAGAPPGAVLLRTHTSPVQVRLLRSRPLPLAVVIPGRCYRRDTPDARHLPTFHQVEGLVVGQGVTFGDLAGTIEAFTQAYFGPRIAARLRPAFFPFTEPSAEFEITCTICEGAGCRTCSQTGWVELGGCGMVDPAVLEAAGVDPEAAQGFAFGFGIDRLAQMRHGIADMRVLLDNDLRLLRQP</sequence>
<keyword evidence="8 13" id="KW-0067">ATP-binding</keyword>
<dbReference type="SUPFAM" id="SSF55681">
    <property type="entry name" value="Class II aaRS and biotin synthetases"/>
    <property type="match status" value="1"/>
</dbReference>
<feature type="binding site" evidence="13">
    <location>
        <position position="294"/>
    </location>
    <ligand>
        <name>Mg(2+)</name>
        <dbReference type="ChEBI" id="CHEBI:18420"/>
        <note>shared with beta subunit</note>
    </ligand>
</feature>
<dbReference type="SUPFAM" id="SSF46589">
    <property type="entry name" value="tRNA-binding arm"/>
    <property type="match status" value="1"/>
</dbReference>
<comment type="subunit">
    <text evidence="3 13">Tetramer of two alpha and two beta subunits.</text>
</comment>
<evidence type="ECO:0000256" key="12">
    <source>
        <dbReference type="ARBA" id="ARBA00049255"/>
    </source>
</evidence>
<dbReference type="EMBL" id="JBHLYQ010000176">
    <property type="protein sequence ID" value="MFC0082875.1"/>
    <property type="molecule type" value="Genomic_DNA"/>
</dbReference>
<gene>
    <name evidence="13 16" type="primary">pheS</name>
    <name evidence="16" type="ORF">ACFFRE_12115</name>
</gene>
<keyword evidence="7 13" id="KW-0547">Nucleotide-binding</keyword>
<dbReference type="HAMAP" id="MF_00281">
    <property type="entry name" value="Phe_tRNA_synth_alpha1"/>
    <property type="match status" value="1"/>
</dbReference>
<dbReference type="NCBIfam" id="TIGR00468">
    <property type="entry name" value="pheS"/>
    <property type="match status" value="1"/>
</dbReference>
<dbReference type="RefSeq" id="WP_377790553.1">
    <property type="nucleotide sequence ID" value="NZ_JBHLYQ010000176.1"/>
</dbReference>
<dbReference type="InterPro" id="IPR002319">
    <property type="entry name" value="Phenylalanyl-tRNA_Synthase"/>
</dbReference>
<dbReference type="GO" id="GO:0004826">
    <property type="term" value="F:phenylalanine-tRNA ligase activity"/>
    <property type="evidence" value="ECO:0007669"/>
    <property type="project" value="UniProtKB-EC"/>
</dbReference>
<dbReference type="CDD" id="cd00496">
    <property type="entry name" value="PheRS_alpha_core"/>
    <property type="match status" value="1"/>
</dbReference>
<evidence type="ECO:0000256" key="3">
    <source>
        <dbReference type="ARBA" id="ARBA00011209"/>
    </source>
</evidence>
<dbReference type="PROSITE" id="PS50862">
    <property type="entry name" value="AA_TRNA_LIGASE_II"/>
    <property type="match status" value="1"/>
</dbReference>
<evidence type="ECO:0000313" key="17">
    <source>
        <dbReference type="Proteomes" id="UP001589788"/>
    </source>
</evidence>
<dbReference type="InterPro" id="IPR045864">
    <property type="entry name" value="aa-tRNA-synth_II/BPL/LPL"/>
</dbReference>
<evidence type="ECO:0000313" key="16">
    <source>
        <dbReference type="EMBL" id="MFC0082875.1"/>
    </source>
</evidence>
<comment type="catalytic activity">
    <reaction evidence="12 13">
        <text>tRNA(Phe) + L-phenylalanine + ATP = L-phenylalanyl-tRNA(Phe) + AMP + diphosphate + H(+)</text>
        <dbReference type="Rhea" id="RHEA:19413"/>
        <dbReference type="Rhea" id="RHEA-COMP:9668"/>
        <dbReference type="Rhea" id="RHEA-COMP:9699"/>
        <dbReference type="ChEBI" id="CHEBI:15378"/>
        <dbReference type="ChEBI" id="CHEBI:30616"/>
        <dbReference type="ChEBI" id="CHEBI:33019"/>
        <dbReference type="ChEBI" id="CHEBI:58095"/>
        <dbReference type="ChEBI" id="CHEBI:78442"/>
        <dbReference type="ChEBI" id="CHEBI:78531"/>
        <dbReference type="ChEBI" id="CHEBI:456215"/>
        <dbReference type="EC" id="6.1.1.20"/>
    </reaction>
</comment>
<evidence type="ECO:0000256" key="4">
    <source>
        <dbReference type="ARBA" id="ARBA00022490"/>
    </source>
</evidence>
<dbReference type="Pfam" id="PF02912">
    <property type="entry name" value="Phe_tRNA-synt_N"/>
    <property type="match status" value="1"/>
</dbReference>
<comment type="similarity">
    <text evidence="2 13">Belongs to the class-II aminoacyl-tRNA synthetase family. Phe-tRNA synthetase alpha subunit type 1 subfamily.</text>
</comment>
<feature type="region of interest" description="Disordered" evidence="14">
    <location>
        <begin position="1"/>
        <end position="22"/>
    </location>
</feature>
<keyword evidence="9 13" id="KW-0460">Magnesium</keyword>
<evidence type="ECO:0000256" key="10">
    <source>
        <dbReference type="ARBA" id="ARBA00022917"/>
    </source>
</evidence>
<dbReference type="InterPro" id="IPR022911">
    <property type="entry name" value="Phe_tRNA_ligase_alpha1_bac"/>
</dbReference>
<dbReference type="PANTHER" id="PTHR11538:SF41">
    <property type="entry name" value="PHENYLALANINE--TRNA LIGASE, MITOCHONDRIAL"/>
    <property type="match status" value="1"/>
</dbReference>
<evidence type="ECO:0000256" key="7">
    <source>
        <dbReference type="ARBA" id="ARBA00022741"/>
    </source>
</evidence>